<reference evidence="8 9" key="1">
    <citation type="journal article" date="2014" name="FEMS Microbiol. Lett.">
        <title>Draft genome sequences of three Holospora species (Holospora obtusa, Holospora undulata, and Holospora elegans), endonuclear symbiotic bacteria of the ciliate Paramecium caudatum.</title>
        <authorList>
            <person name="Dohra H."/>
            <person name="Tanaka K."/>
            <person name="Suzuki T."/>
            <person name="Fujishima M."/>
            <person name="Suzuki H."/>
        </authorList>
    </citation>
    <scope>NUCLEOTIDE SEQUENCE [LARGE SCALE GENOMIC DNA]</scope>
    <source>
        <strain evidence="8 9">E1</strain>
    </source>
</reference>
<dbReference type="InterPro" id="IPR023091">
    <property type="entry name" value="MetalPrtase_cat_dom_sf_prd"/>
</dbReference>
<dbReference type="OrthoDB" id="9807740at2"/>
<organism evidence="8 9">
    <name type="scientific">Holospora elegans E1</name>
    <dbReference type="NCBI Taxonomy" id="1427503"/>
    <lineage>
        <taxon>Bacteria</taxon>
        <taxon>Pseudomonadati</taxon>
        <taxon>Pseudomonadota</taxon>
        <taxon>Alphaproteobacteria</taxon>
        <taxon>Holosporales</taxon>
        <taxon>Holosporaceae</taxon>
        <taxon>Holospora</taxon>
    </lineage>
</organism>
<evidence type="ECO:0000256" key="6">
    <source>
        <dbReference type="ARBA" id="ARBA00022833"/>
    </source>
</evidence>
<dbReference type="GO" id="GO:0006364">
    <property type="term" value="P:rRNA processing"/>
    <property type="evidence" value="ECO:0007669"/>
    <property type="project" value="UniProtKB-UniRule"/>
</dbReference>
<keyword evidence="5 7" id="KW-0378">Hydrolase</keyword>
<proteinExistence type="inferred from homology"/>
<evidence type="ECO:0000256" key="5">
    <source>
        <dbReference type="ARBA" id="ARBA00022801"/>
    </source>
</evidence>
<evidence type="ECO:0000313" key="9">
    <source>
        <dbReference type="Proteomes" id="UP000024842"/>
    </source>
</evidence>
<comment type="caution">
    <text evidence="8">The sequence shown here is derived from an EMBL/GenBank/DDBJ whole genome shotgun (WGS) entry which is preliminary data.</text>
</comment>
<comment type="function">
    <text evidence="7">Single strand-specific metallo-endoribonuclease involved in late-stage 70S ribosome quality control and in maturation of the 3' terminus of the 16S rRNA.</text>
</comment>
<keyword evidence="3 7" id="KW-0479">Metal-binding</keyword>
<keyword evidence="7" id="KW-0690">Ribosome biogenesis</keyword>
<accession>A0A023DYM0</accession>
<dbReference type="GO" id="GO:0004222">
    <property type="term" value="F:metalloendopeptidase activity"/>
    <property type="evidence" value="ECO:0007669"/>
    <property type="project" value="InterPro"/>
</dbReference>
<dbReference type="GO" id="GO:0004521">
    <property type="term" value="F:RNA endonuclease activity"/>
    <property type="evidence" value="ECO:0007669"/>
    <property type="project" value="UniProtKB-UniRule"/>
</dbReference>
<dbReference type="PANTHER" id="PTHR46986">
    <property type="entry name" value="ENDORIBONUCLEASE YBEY, CHLOROPLASTIC"/>
    <property type="match status" value="1"/>
</dbReference>
<dbReference type="STRING" id="1427503.HE1_00924"/>
<evidence type="ECO:0000256" key="7">
    <source>
        <dbReference type="HAMAP-Rule" id="MF_00009"/>
    </source>
</evidence>
<dbReference type="EC" id="3.1.-.-" evidence="7"/>
<name>A0A023DYM0_9PROT</name>
<dbReference type="Pfam" id="PF02130">
    <property type="entry name" value="YbeY"/>
    <property type="match status" value="1"/>
</dbReference>
<dbReference type="Proteomes" id="UP000024842">
    <property type="component" value="Unassembled WGS sequence"/>
</dbReference>
<feature type="binding site" evidence="7">
    <location>
        <position position="142"/>
    </location>
    <ligand>
        <name>Zn(2+)</name>
        <dbReference type="ChEBI" id="CHEBI:29105"/>
        <note>catalytic</note>
    </ligand>
</feature>
<evidence type="ECO:0000256" key="2">
    <source>
        <dbReference type="ARBA" id="ARBA00022722"/>
    </source>
</evidence>
<dbReference type="InterPro" id="IPR002036">
    <property type="entry name" value="YbeY"/>
</dbReference>
<dbReference type="HAMAP" id="MF_00009">
    <property type="entry name" value="Endoribonucl_YbeY"/>
    <property type="match status" value="1"/>
</dbReference>
<dbReference type="NCBIfam" id="TIGR00043">
    <property type="entry name" value="rRNA maturation RNase YbeY"/>
    <property type="match status" value="1"/>
</dbReference>
<sequence>MVLFIGIFLANLNSVLHLTLNSRKDLVGYCDFLDQSFVKKIVSSVLLKAGHKAYREVYLEVLLISDEEMEYYTRCYGPEPGPTNVLSFPLLSVEENINFPKNVPLPLGSILLGFPYITQEIKEYNFLPEAHMARLLVHGTLHLLEYDHVEQKERHVMETLEANICTHLGYDWRPL</sequence>
<comment type="similarity">
    <text evidence="1 7">Belongs to the endoribonuclease YbeY family.</text>
</comment>
<dbReference type="PANTHER" id="PTHR46986:SF1">
    <property type="entry name" value="ENDORIBONUCLEASE YBEY, CHLOROPLASTIC"/>
    <property type="match status" value="1"/>
</dbReference>
<keyword evidence="7" id="KW-0698">rRNA processing</keyword>
<comment type="subcellular location">
    <subcellularLocation>
        <location evidence="7">Cytoplasm</location>
    </subcellularLocation>
</comment>
<evidence type="ECO:0000256" key="3">
    <source>
        <dbReference type="ARBA" id="ARBA00022723"/>
    </source>
</evidence>
<dbReference type="GO" id="GO:0008270">
    <property type="term" value="F:zinc ion binding"/>
    <property type="evidence" value="ECO:0007669"/>
    <property type="project" value="UniProtKB-UniRule"/>
</dbReference>
<keyword evidence="6 7" id="KW-0862">Zinc</keyword>
<keyword evidence="9" id="KW-1185">Reference proteome</keyword>
<keyword evidence="4 7" id="KW-0255">Endonuclease</keyword>
<keyword evidence="2 7" id="KW-0540">Nuclease</keyword>
<dbReference type="AlphaFoldDB" id="A0A023DYM0"/>
<dbReference type="GO" id="GO:0005737">
    <property type="term" value="C:cytoplasm"/>
    <property type="evidence" value="ECO:0007669"/>
    <property type="project" value="UniProtKB-SubCell"/>
</dbReference>
<dbReference type="Gene3D" id="3.40.390.30">
    <property type="entry name" value="Metalloproteases ('zincins'), catalytic domain"/>
    <property type="match status" value="1"/>
</dbReference>
<protein>
    <recommendedName>
        <fullName evidence="7">Endoribonuclease YbeY</fullName>
        <ecNumber evidence="7">3.1.-.-</ecNumber>
    </recommendedName>
</protein>
<feature type="binding site" evidence="7">
    <location>
        <position position="148"/>
    </location>
    <ligand>
        <name>Zn(2+)</name>
        <dbReference type="ChEBI" id="CHEBI:29105"/>
        <note>catalytic</note>
    </ligand>
</feature>
<evidence type="ECO:0000256" key="1">
    <source>
        <dbReference type="ARBA" id="ARBA00010875"/>
    </source>
</evidence>
<gene>
    <name evidence="7" type="primary">ybeY</name>
    <name evidence="8" type="ORF">HE1_00924</name>
</gene>
<feature type="binding site" evidence="7">
    <location>
        <position position="138"/>
    </location>
    <ligand>
        <name>Zn(2+)</name>
        <dbReference type="ChEBI" id="CHEBI:29105"/>
        <note>catalytic</note>
    </ligand>
</feature>
<comment type="cofactor">
    <cofactor evidence="7">
        <name>Zn(2+)</name>
        <dbReference type="ChEBI" id="CHEBI:29105"/>
    </cofactor>
    <text evidence="7">Binds 1 zinc ion.</text>
</comment>
<evidence type="ECO:0000313" key="8">
    <source>
        <dbReference type="EMBL" id="GAJ46589.1"/>
    </source>
</evidence>
<keyword evidence="7" id="KW-0963">Cytoplasm</keyword>
<dbReference type="EMBL" id="BAUP01000115">
    <property type="protein sequence ID" value="GAJ46589.1"/>
    <property type="molecule type" value="Genomic_DNA"/>
</dbReference>
<evidence type="ECO:0000256" key="4">
    <source>
        <dbReference type="ARBA" id="ARBA00022759"/>
    </source>
</evidence>
<dbReference type="SUPFAM" id="SSF55486">
    <property type="entry name" value="Metalloproteases ('zincins'), catalytic domain"/>
    <property type="match status" value="1"/>
</dbReference>